<reference evidence="3 4" key="1">
    <citation type="submission" date="2020-03" db="EMBL/GenBank/DDBJ databases">
        <title>Dissostichus mawsoni Genome sequencing and assembly.</title>
        <authorList>
            <person name="Park H."/>
        </authorList>
    </citation>
    <scope>NUCLEOTIDE SEQUENCE [LARGE SCALE GENOMIC DNA]</scope>
    <source>
        <strain evidence="3">DM0001</strain>
        <tissue evidence="3">Muscle</tissue>
    </source>
</reference>
<keyword evidence="2" id="KW-0732">Signal</keyword>
<sequence>MEAMSALVLIWFAKSAMLGLRSTSGTASRAATARIAERRSSSCFSNSCFTDPAFTCRRRVTAVRRGTHLMLIHKNSRTSSPSMQLSSRVYMHSNAALRTSRPSSTTLSHQVPGSLLRTLAVLEEQRPDGLNVGGETGGWTGTEREEKEEEEEEEEENSVTDEERAATQRETERYDCLWIRGEEEEEEEGRWNGSTRQLAQDRFQRGGFDVCSLMRDDRGETGQRPELQNSLVLSEERSQN</sequence>
<evidence type="ECO:0000313" key="3">
    <source>
        <dbReference type="EMBL" id="KAF3855723.1"/>
    </source>
</evidence>
<dbReference type="AlphaFoldDB" id="A0A7J5Z2I9"/>
<dbReference type="Proteomes" id="UP000518266">
    <property type="component" value="Unassembled WGS sequence"/>
</dbReference>
<feature type="compositionally biased region" description="Acidic residues" evidence="1">
    <location>
        <begin position="146"/>
        <end position="160"/>
    </location>
</feature>
<protein>
    <submittedName>
        <fullName evidence="3">Uncharacterized protein</fullName>
    </submittedName>
</protein>
<comment type="caution">
    <text evidence="3">The sequence shown here is derived from an EMBL/GenBank/DDBJ whole genome shotgun (WGS) entry which is preliminary data.</text>
</comment>
<feature type="region of interest" description="Disordered" evidence="1">
    <location>
        <begin position="214"/>
        <end position="240"/>
    </location>
</feature>
<dbReference type="EMBL" id="JAAKFY010000006">
    <property type="protein sequence ID" value="KAF3855723.1"/>
    <property type="molecule type" value="Genomic_DNA"/>
</dbReference>
<evidence type="ECO:0000313" key="4">
    <source>
        <dbReference type="Proteomes" id="UP000518266"/>
    </source>
</evidence>
<feature type="chain" id="PRO_5029687190" evidence="2">
    <location>
        <begin position="16"/>
        <end position="240"/>
    </location>
</feature>
<feature type="signal peptide" evidence="2">
    <location>
        <begin position="1"/>
        <end position="15"/>
    </location>
</feature>
<feature type="compositionally biased region" description="Basic and acidic residues" evidence="1">
    <location>
        <begin position="214"/>
        <end position="223"/>
    </location>
</feature>
<name>A0A7J5Z2I9_DISMA</name>
<keyword evidence="4" id="KW-1185">Reference proteome</keyword>
<evidence type="ECO:0000256" key="1">
    <source>
        <dbReference type="SAM" id="MobiDB-lite"/>
    </source>
</evidence>
<feature type="compositionally biased region" description="Gly residues" evidence="1">
    <location>
        <begin position="131"/>
        <end position="140"/>
    </location>
</feature>
<accession>A0A7J5Z2I9</accession>
<evidence type="ECO:0000256" key="2">
    <source>
        <dbReference type="SAM" id="SignalP"/>
    </source>
</evidence>
<feature type="compositionally biased region" description="Basic and acidic residues" evidence="1">
    <location>
        <begin position="161"/>
        <end position="173"/>
    </location>
</feature>
<organism evidence="3 4">
    <name type="scientific">Dissostichus mawsoni</name>
    <name type="common">Antarctic cod</name>
    <dbReference type="NCBI Taxonomy" id="36200"/>
    <lineage>
        <taxon>Eukaryota</taxon>
        <taxon>Metazoa</taxon>
        <taxon>Chordata</taxon>
        <taxon>Craniata</taxon>
        <taxon>Vertebrata</taxon>
        <taxon>Euteleostomi</taxon>
        <taxon>Actinopterygii</taxon>
        <taxon>Neopterygii</taxon>
        <taxon>Teleostei</taxon>
        <taxon>Neoteleostei</taxon>
        <taxon>Acanthomorphata</taxon>
        <taxon>Eupercaria</taxon>
        <taxon>Perciformes</taxon>
        <taxon>Notothenioidei</taxon>
        <taxon>Nototheniidae</taxon>
        <taxon>Dissostichus</taxon>
    </lineage>
</organism>
<proteinExistence type="predicted"/>
<gene>
    <name evidence="3" type="ORF">F7725_016446</name>
</gene>
<feature type="region of interest" description="Disordered" evidence="1">
    <location>
        <begin position="126"/>
        <end position="173"/>
    </location>
</feature>